<keyword evidence="7" id="KW-1185">Reference proteome</keyword>
<evidence type="ECO:0000256" key="1">
    <source>
        <dbReference type="ARBA" id="ARBA00022714"/>
    </source>
</evidence>
<dbReference type="Pfam" id="PF00111">
    <property type="entry name" value="Fer2"/>
    <property type="match status" value="1"/>
</dbReference>
<dbReference type="GO" id="GO:0005739">
    <property type="term" value="C:mitochondrion"/>
    <property type="evidence" value="ECO:0007669"/>
    <property type="project" value="TreeGrafter"/>
</dbReference>
<dbReference type="PANTHER" id="PTHR23426">
    <property type="entry name" value="FERREDOXIN/ADRENODOXIN"/>
    <property type="match status" value="1"/>
</dbReference>
<sequence length="182" mass="20076">MFVCIRSFSRVTLSLPRSLRCAVSSRDVSRSFCSSVAGPSSPSASCTTSFRSETPGKVLVRIHDREGAVHERMYNEGDSLMEAIRDDTTLPVEVPGACNGTCQCSTCHILLHSTEWVRKVEKLFALSDTEQDCLDKAPGVSDASRLSCQITLSKELNGIEIDLPKSTLDVRWQAAYRRSTKK</sequence>
<evidence type="ECO:0000313" key="6">
    <source>
        <dbReference type="EMBL" id="GET91257.1"/>
    </source>
</evidence>
<accession>A0A640KUP3</accession>
<reference evidence="6" key="1">
    <citation type="submission" date="2019-11" db="EMBL/GenBank/DDBJ databases">
        <title>Leishmania tarentolae CDS.</title>
        <authorList>
            <person name="Goto Y."/>
            <person name="Yamagishi J."/>
        </authorList>
    </citation>
    <scope>NUCLEOTIDE SEQUENCE [LARGE SCALE GENOMIC DNA]</scope>
    <source>
        <strain evidence="6">Parrot Tar II</strain>
    </source>
</reference>
<dbReference type="EMBL" id="BLBS01000047">
    <property type="protein sequence ID" value="GET91257.1"/>
    <property type="molecule type" value="Genomic_DNA"/>
</dbReference>
<dbReference type="OrthoDB" id="268593at2759"/>
<feature type="domain" description="2Fe-2S ferredoxin-type" evidence="5">
    <location>
        <begin position="56"/>
        <end position="167"/>
    </location>
</feature>
<protein>
    <submittedName>
        <fullName evidence="6">Ferredoxin, 2fe-2s-like protein</fullName>
    </submittedName>
</protein>
<dbReference type="GO" id="GO:0009055">
    <property type="term" value="F:electron transfer activity"/>
    <property type="evidence" value="ECO:0007669"/>
    <property type="project" value="TreeGrafter"/>
</dbReference>
<dbReference type="Proteomes" id="UP000419144">
    <property type="component" value="Unassembled WGS sequence"/>
</dbReference>
<comment type="caution">
    <text evidence="6">The sequence shown here is derived from an EMBL/GenBank/DDBJ whole genome shotgun (WGS) entry which is preliminary data.</text>
</comment>
<dbReference type="InterPro" id="IPR012675">
    <property type="entry name" value="Beta-grasp_dom_sf"/>
</dbReference>
<dbReference type="SUPFAM" id="SSF54292">
    <property type="entry name" value="2Fe-2S ferredoxin-like"/>
    <property type="match status" value="1"/>
</dbReference>
<dbReference type="Gene3D" id="3.10.20.30">
    <property type="match status" value="1"/>
</dbReference>
<dbReference type="InterPro" id="IPR001041">
    <property type="entry name" value="2Fe-2S_ferredoxin-type"/>
</dbReference>
<keyword evidence="3" id="KW-0408">Iron</keyword>
<dbReference type="GO" id="GO:0140647">
    <property type="term" value="P:P450-containing electron transport chain"/>
    <property type="evidence" value="ECO:0007669"/>
    <property type="project" value="InterPro"/>
</dbReference>
<dbReference type="GO" id="GO:0046872">
    <property type="term" value="F:metal ion binding"/>
    <property type="evidence" value="ECO:0007669"/>
    <property type="project" value="UniProtKB-KW"/>
</dbReference>
<gene>
    <name evidence="6" type="ORF">LtaPh_3129500</name>
</gene>
<keyword evidence="1" id="KW-0001">2Fe-2S</keyword>
<organism evidence="6 7">
    <name type="scientific">Leishmania tarentolae</name>
    <name type="common">Sauroleishmania tarentolae</name>
    <dbReference type="NCBI Taxonomy" id="5689"/>
    <lineage>
        <taxon>Eukaryota</taxon>
        <taxon>Discoba</taxon>
        <taxon>Euglenozoa</taxon>
        <taxon>Kinetoplastea</taxon>
        <taxon>Metakinetoplastina</taxon>
        <taxon>Trypanosomatida</taxon>
        <taxon>Trypanosomatidae</taxon>
        <taxon>Leishmaniinae</taxon>
        <taxon>Leishmania</taxon>
        <taxon>lizard Leishmania</taxon>
    </lineage>
</organism>
<dbReference type="InterPro" id="IPR001055">
    <property type="entry name" value="Adrenodoxin-like"/>
</dbReference>
<evidence type="ECO:0000256" key="4">
    <source>
        <dbReference type="ARBA" id="ARBA00023014"/>
    </source>
</evidence>
<dbReference type="PROSITE" id="PS51085">
    <property type="entry name" value="2FE2S_FER_2"/>
    <property type="match status" value="1"/>
</dbReference>
<dbReference type="InterPro" id="IPR036010">
    <property type="entry name" value="2Fe-2S_ferredoxin-like_sf"/>
</dbReference>
<dbReference type="VEuPathDB" id="TriTrypDB:LtaPh_3129500"/>
<proteinExistence type="predicted"/>
<dbReference type="AlphaFoldDB" id="A0A640KUP3"/>
<evidence type="ECO:0000313" key="7">
    <source>
        <dbReference type="Proteomes" id="UP000419144"/>
    </source>
</evidence>
<name>A0A640KUP3_LEITA</name>
<evidence type="ECO:0000256" key="3">
    <source>
        <dbReference type="ARBA" id="ARBA00023004"/>
    </source>
</evidence>
<dbReference type="PANTHER" id="PTHR23426:SF63">
    <property type="entry name" value="TRANSFER PROTEIN, PUTATIVE-RELATED"/>
    <property type="match status" value="1"/>
</dbReference>
<keyword evidence="2" id="KW-0479">Metal-binding</keyword>
<keyword evidence="4" id="KW-0411">Iron-sulfur</keyword>
<dbReference type="GO" id="GO:0051537">
    <property type="term" value="F:2 iron, 2 sulfur cluster binding"/>
    <property type="evidence" value="ECO:0007669"/>
    <property type="project" value="UniProtKB-KW"/>
</dbReference>
<evidence type="ECO:0000259" key="5">
    <source>
        <dbReference type="PROSITE" id="PS51085"/>
    </source>
</evidence>
<evidence type="ECO:0000256" key="2">
    <source>
        <dbReference type="ARBA" id="ARBA00022723"/>
    </source>
</evidence>